<feature type="region of interest" description="Disordered" evidence="1">
    <location>
        <begin position="346"/>
        <end position="384"/>
    </location>
</feature>
<dbReference type="EMBL" id="CM002289">
    <property type="protein sequence ID" value="ESW28945.1"/>
    <property type="molecule type" value="Genomic_DNA"/>
</dbReference>
<dbReference type="Gene3D" id="1.20.120.20">
    <property type="entry name" value="Apolipoprotein"/>
    <property type="match status" value="1"/>
</dbReference>
<evidence type="ECO:0000256" key="1">
    <source>
        <dbReference type="SAM" id="MobiDB-lite"/>
    </source>
</evidence>
<dbReference type="STRING" id="3885.V7CFL4"/>
<dbReference type="OrthoDB" id="20872at2759"/>
<reference evidence="3" key="2">
    <citation type="journal article" date="2014" name="Nat. Genet.">
        <title>A reference genome for common bean and genome-wide analysis of dual domestications.</title>
        <authorList>
            <person name="Schmutz J."/>
            <person name="McClean P.E."/>
            <person name="Mamidi S."/>
            <person name="Wu G.A."/>
            <person name="Cannon S.B."/>
            <person name="Grimwood J."/>
            <person name="Jenkins J."/>
            <person name="Shu S."/>
            <person name="Song Q."/>
            <person name="Chavarro C."/>
            <person name="Torres-Torres M."/>
            <person name="Geffroy V."/>
            <person name="Moghaddam S.M."/>
            <person name="Gao D."/>
            <person name="Abernathy B."/>
            <person name="Barry K."/>
            <person name="Blair M."/>
            <person name="Brick M.A."/>
            <person name="Chovatia M."/>
            <person name="Gepts P."/>
            <person name="Goodstein D.M."/>
            <person name="Gonzales M."/>
            <person name="Hellsten U."/>
            <person name="Hyten D.L."/>
            <person name="Jia G."/>
            <person name="Kelly J.D."/>
            <person name="Kudrna D."/>
            <person name="Lee R."/>
            <person name="Richard M.M."/>
            <person name="Miklas P.N."/>
            <person name="Osorno J.M."/>
            <person name="Rodrigues J."/>
            <person name="Thareau V."/>
            <person name="Urrea C.A."/>
            <person name="Wang M."/>
            <person name="Yu Y."/>
            <person name="Zhang M."/>
            <person name="Wing R.A."/>
            <person name="Cregan P.B."/>
            <person name="Rokhsar D.S."/>
            <person name="Jackson S.A."/>
        </authorList>
    </citation>
    <scope>NUCLEOTIDE SEQUENCE [LARGE SCALE GENOMIC DNA]</scope>
    <source>
        <strain evidence="3">cv. G19833</strain>
    </source>
</reference>
<dbReference type="AlphaFoldDB" id="V7CFL4"/>
<organism evidence="2 3">
    <name type="scientific">Phaseolus vulgaris</name>
    <name type="common">Kidney bean</name>
    <name type="synonym">French bean</name>
    <dbReference type="NCBI Taxonomy" id="3885"/>
    <lineage>
        <taxon>Eukaryota</taxon>
        <taxon>Viridiplantae</taxon>
        <taxon>Streptophyta</taxon>
        <taxon>Embryophyta</taxon>
        <taxon>Tracheophyta</taxon>
        <taxon>Spermatophyta</taxon>
        <taxon>Magnoliopsida</taxon>
        <taxon>eudicotyledons</taxon>
        <taxon>Gunneridae</taxon>
        <taxon>Pentapetalae</taxon>
        <taxon>rosids</taxon>
        <taxon>fabids</taxon>
        <taxon>Fabales</taxon>
        <taxon>Fabaceae</taxon>
        <taxon>Papilionoideae</taxon>
        <taxon>50 kb inversion clade</taxon>
        <taxon>NPAAA clade</taxon>
        <taxon>indigoferoid/millettioid clade</taxon>
        <taxon>Phaseoleae</taxon>
        <taxon>Phaseolus</taxon>
    </lineage>
</organism>
<dbReference type="Proteomes" id="UP000000226">
    <property type="component" value="Chromosome 2"/>
</dbReference>
<evidence type="ECO:0000313" key="3">
    <source>
        <dbReference type="Proteomes" id="UP000000226"/>
    </source>
</evidence>
<keyword evidence="3" id="KW-1185">Reference proteome</keyword>
<accession>V7CFL4</accession>
<proteinExistence type="predicted"/>
<evidence type="ECO:0008006" key="4">
    <source>
        <dbReference type="Google" id="ProtNLM"/>
    </source>
</evidence>
<dbReference type="EMBL" id="CM002289">
    <property type="protein sequence ID" value="ESW28944.1"/>
    <property type="molecule type" value="Genomic_DNA"/>
</dbReference>
<dbReference type="PANTHER" id="PTHR47372">
    <property type="entry name" value="DAUER UP-REGULATED-RELATED"/>
    <property type="match status" value="1"/>
</dbReference>
<feature type="compositionally biased region" description="Basic and acidic residues" evidence="1">
    <location>
        <begin position="354"/>
        <end position="384"/>
    </location>
</feature>
<feature type="non-terminal residue" evidence="2">
    <location>
        <position position="1"/>
    </location>
</feature>
<sequence>LHPYTCVLCIYIYQHPPYPPLYSHITRYIFTDKENKTVFVDERKIERKKMGSRKLLLLLMVFFAGCVGTCRPWDDDAVEEKAEEAKKFAKGVAHDAGQSTRAFSSWVQDKFSKTFGGEEDKERHLAQHMKYNAEEAGTMKSAASGASNYASERSTDAMEAVPGAMAEGKENMYEADDGDDAKVIKLPTSFEDAKDTVGETVGQAGEKVEDIYDDAKEKFNTASDKASSMAHNAIYNMDESIGDGKDIAANAYDEGKEKMNMASEKFVDAGDKVSDVYDEARNKVKRAVGCGRKMGVDALDEAREGMNMVGDKVNDAKDNTGVTNEYGRDKVAETFDQATREVEERYASANTMTEEAKAKYEAAKERASDAAGDVGEKMRNTPNQ</sequence>
<protein>
    <recommendedName>
        <fullName evidence="4">Late embryogenesis abundant protein D-29</fullName>
    </recommendedName>
</protein>
<gene>
    <name evidence="2" type="ORF">PHAVU_002G031100g</name>
</gene>
<dbReference type="OMA" id="CVGTCRP"/>
<evidence type="ECO:0000313" key="2">
    <source>
        <dbReference type="EMBL" id="ESW28944.1"/>
    </source>
</evidence>
<name>V7CFL4_PHAVU</name>
<dbReference type="PANTHER" id="PTHR47372:SF11">
    <property type="entry name" value="RE19971P"/>
    <property type="match status" value="1"/>
</dbReference>
<reference evidence="2" key="1">
    <citation type="submission" date="2013-04" db="EMBL/GenBank/DDBJ databases">
        <authorList>
            <person name="Schmutz J."/>
            <person name="McClean P."/>
            <person name="Shu S."/>
            <person name="Cregan P."/>
            <person name="Rokhsar D."/>
            <person name="Jackson S."/>
        </authorList>
    </citation>
    <scope>NUCLEOTIDE SEQUENCE</scope>
</reference>
<dbReference type="eggNOG" id="KOG4744">
    <property type="taxonomic scope" value="Eukaryota"/>
</dbReference>